<keyword evidence="1" id="KW-0812">Transmembrane</keyword>
<reference evidence="2 3" key="1">
    <citation type="submission" date="2022-03" db="EMBL/GenBank/DDBJ databases">
        <title>Agromyces sp. isolated from the gut of P. brevitarsis seulensis larvae.</title>
        <authorList>
            <person name="Won M."/>
            <person name="Kwon S.-W."/>
        </authorList>
    </citation>
    <scope>NUCLEOTIDE SEQUENCE [LARGE SCALE GENOMIC DNA]</scope>
    <source>
        <strain evidence="2 3">KACC 16215</strain>
    </source>
</reference>
<gene>
    <name evidence="2" type="ORF">MTP13_00695</name>
</gene>
<dbReference type="Proteomes" id="UP000831304">
    <property type="component" value="Chromosome"/>
</dbReference>
<name>A0ABY4ATX9_9MICO</name>
<organism evidence="2 3">
    <name type="scientific">Agromyces soli</name>
    <dbReference type="NCBI Taxonomy" id="659012"/>
    <lineage>
        <taxon>Bacteria</taxon>
        <taxon>Bacillati</taxon>
        <taxon>Actinomycetota</taxon>
        <taxon>Actinomycetes</taxon>
        <taxon>Micrococcales</taxon>
        <taxon>Microbacteriaceae</taxon>
        <taxon>Agromyces</taxon>
    </lineage>
</organism>
<accession>A0ABY4ATX9</accession>
<keyword evidence="3" id="KW-1185">Reference proteome</keyword>
<feature type="transmembrane region" description="Helical" evidence="1">
    <location>
        <begin position="26"/>
        <end position="46"/>
    </location>
</feature>
<evidence type="ECO:0000313" key="3">
    <source>
        <dbReference type="Proteomes" id="UP000831304"/>
    </source>
</evidence>
<dbReference type="EMBL" id="CP094533">
    <property type="protein sequence ID" value="UOE26329.1"/>
    <property type="molecule type" value="Genomic_DNA"/>
</dbReference>
<protein>
    <submittedName>
        <fullName evidence="2">Uncharacterized protein</fullName>
    </submittedName>
</protein>
<proteinExistence type="predicted"/>
<sequence length="61" mass="6487">MLGSAAIVLAIWALERIPLAEHGGPYVLMGALLLAGIGVTLLVPGLRMLSSRRDETRPTTF</sequence>
<keyword evidence="1" id="KW-0472">Membrane</keyword>
<evidence type="ECO:0000256" key="1">
    <source>
        <dbReference type="SAM" id="Phobius"/>
    </source>
</evidence>
<keyword evidence="1" id="KW-1133">Transmembrane helix</keyword>
<dbReference type="RefSeq" id="WP_243569159.1">
    <property type="nucleotide sequence ID" value="NZ_BAAARD010000005.1"/>
</dbReference>
<evidence type="ECO:0000313" key="2">
    <source>
        <dbReference type="EMBL" id="UOE26329.1"/>
    </source>
</evidence>